<reference evidence="2 3" key="1">
    <citation type="journal article" date="2012" name="Proc. Natl. Acad. Sci. U.S.A.">
        <title>Comparative genomics of Ceriporiopsis subvermispora and Phanerochaete chrysosporium provide insight into selective ligninolysis.</title>
        <authorList>
            <person name="Fernandez-Fueyo E."/>
            <person name="Ruiz-Duenas F.J."/>
            <person name="Ferreira P."/>
            <person name="Floudas D."/>
            <person name="Hibbett D.S."/>
            <person name="Canessa P."/>
            <person name="Larrondo L.F."/>
            <person name="James T.Y."/>
            <person name="Seelenfreund D."/>
            <person name="Lobos S."/>
            <person name="Polanco R."/>
            <person name="Tello M."/>
            <person name="Honda Y."/>
            <person name="Watanabe T."/>
            <person name="Watanabe T."/>
            <person name="Ryu J.S."/>
            <person name="Kubicek C.P."/>
            <person name="Schmoll M."/>
            <person name="Gaskell J."/>
            <person name="Hammel K.E."/>
            <person name="St John F.J."/>
            <person name="Vanden Wymelenberg A."/>
            <person name="Sabat G."/>
            <person name="Splinter BonDurant S."/>
            <person name="Syed K."/>
            <person name="Yadav J.S."/>
            <person name="Doddapaneni H."/>
            <person name="Subramanian V."/>
            <person name="Lavin J.L."/>
            <person name="Oguiza J.A."/>
            <person name="Perez G."/>
            <person name="Pisabarro A.G."/>
            <person name="Ramirez L."/>
            <person name="Santoyo F."/>
            <person name="Master E."/>
            <person name="Coutinho P.M."/>
            <person name="Henrissat B."/>
            <person name="Lombard V."/>
            <person name="Magnuson J.K."/>
            <person name="Kuees U."/>
            <person name="Hori C."/>
            <person name="Igarashi K."/>
            <person name="Samejima M."/>
            <person name="Held B.W."/>
            <person name="Barry K.W."/>
            <person name="LaButti K.M."/>
            <person name="Lapidus A."/>
            <person name="Lindquist E.A."/>
            <person name="Lucas S.M."/>
            <person name="Riley R."/>
            <person name="Salamov A.A."/>
            <person name="Hoffmeister D."/>
            <person name="Schwenk D."/>
            <person name="Hadar Y."/>
            <person name="Yarden O."/>
            <person name="de Vries R.P."/>
            <person name="Wiebenga A."/>
            <person name="Stenlid J."/>
            <person name="Eastwood D."/>
            <person name="Grigoriev I.V."/>
            <person name="Berka R.M."/>
            <person name="Blanchette R.A."/>
            <person name="Kersten P."/>
            <person name="Martinez A.T."/>
            <person name="Vicuna R."/>
            <person name="Cullen D."/>
        </authorList>
    </citation>
    <scope>NUCLEOTIDE SEQUENCE [LARGE SCALE GENOMIC DNA]</scope>
    <source>
        <strain evidence="2 3">B</strain>
    </source>
</reference>
<feature type="compositionally biased region" description="Acidic residues" evidence="1">
    <location>
        <begin position="270"/>
        <end position="288"/>
    </location>
</feature>
<dbReference type="Proteomes" id="UP000016930">
    <property type="component" value="Unassembled WGS sequence"/>
</dbReference>
<evidence type="ECO:0000313" key="2">
    <source>
        <dbReference type="EMBL" id="EMD36156.1"/>
    </source>
</evidence>
<proteinExistence type="predicted"/>
<dbReference type="EMBL" id="KB445798">
    <property type="protein sequence ID" value="EMD36156.1"/>
    <property type="molecule type" value="Genomic_DNA"/>
</dbReference>
<evidence type="ECO:0000256" key="1">
    <source>
        <dbReference type="SAM" id="MobiDB-lite"/>
    </source>
</evidence>
<organism evidence="2 3">
    <name type="scientific">Ceriporiopsis subvermispora (strain B)</name>
    <name type="common">White-rot fungus</name>
    <name type="synonym">Gelatoporia subvermispora</name>
    <dbReference type="NCBI Taxonomy" id="914234"/>
    <lineage>
        <taxon>Eukaryota</taxon>
        <taxon>Fungi</taxon>
        <taxon>Dikarya</taxon>
        <taxon>Basidiomycota</taxon>
        <taxon>Agaricomycotina</taxon>
        <taxon>Agaricomycetes</taxon>
        <taxon>Polyporales</taxon>
        <taxon>Gelatoporiaceae</taxon>
        <taxon>Gelatoporia</taxon>
    </lineage>
</organism>
<evidence type="ECO:0008006" key="4">
    <source>
        <dbReference type="Google" id="ProtNLM"/>
    </source>
</evidence>
<feature type="region of interest" description="Disordered" evidence="1">
    <location>
        <begin position="446"/>
        <end position="521"/>
    </location>
</feature>
<feature type="compositionally biased region" description="Basic residues" evidence="1">
    <location>
        <begin position="458"/>
        <end position="468"/>
    </location>
</feature>
<keyword evidence="3" id="KW-1185">Reference proteome</keyword>
<evidence type="ECO:0000313" key="3">
    <source>
        <dbReference type="Proteomes" id="UP000016930"/>
    </source>
</evidence>
<name>M2RBI8_CERS8</name>
<feature type="compositionally biased region" description="Basic residues" evidence="1">
    <location>
        <begin position="506"/>
        <end position="521"/>
    </location>
</feature>
<protein>
    <recommendedName>
        <fullName evidence="4">C2H2-type domain-containing protein</fullName>
    </recommendedName>
</protein>
<accession>M2RBI8</accession>
<feature type="region of interest" description="Disordered" evidence="1">
    <location>
        <begin position="20"/>
        <end position="47"/>
    </location>
</feature>
<sequence length="521" mass="58272">MSALTTDDLFDFSAYYKDHPAQPDDPKPGFRSVSSLCPHPPTSNPTRIQRASTRIDALRHFQTLSLPSTIITHARLFPSHSDDTHPSLDDYEQYLPLVDTFIPDDWPPAGAVSSYDHQDIQMNIFPEFSRFIESSGVGSTATNPITISPDHVEPITPPEHDGKLVDISYPLPTWPEGSPFTDSSEEEFGLSDLDAEGEPDEDFANVHAAFTGTQKLDATVLDVRSLFQPERTQSPARDATGFANEDVPNLQATISIDEVPDADPVHEENDVVDNETEEDDETREDDALAEIIDANLPLPADDEEHPPPKQGRSKSIKFKVYVHPFDDPNWSGECKWTGCDQYGRKTRNARELARHIRVEHVRFLQHGEKCQWLDCGKNRSNGRRHLLDTHCKLLQAQCQKCLKVTRDDWVAGSRHLNCGPKQTEGRGATVAAAAAPTASTSILAQQTTVPTVLPNRARPSRTRTQPKRAHVEDDEDEDESDVQRATKKRRTQPSSDADDDDYDPFKRRRSSAKSRSSKGLR</sequence>
<dbReference type="AlphaFoldDB" id="M2RBI8"/>
<gene>
    <name evidence="2" type="ORF">CERSUDRAFT_95505</name>
</gene>
<dbReference type="HOGENOM" id="CLU_522733_0_0_1"/>
<feature type="region of interest" description="Disordered" evidence="1">
    <location>
        <begin position="231"/>
        <end position="315"/>
    </location>
</feature>